<dbReference type="GO" id="GO:0032259">
    <property type="term" value="P:methylation"/>
    <property type="evidence" value="ECO:0007669"/>
    <property type="project" value="UniProtKB-KW"/>
</dbReference>
<dbReference type="Gene3D" id="3.40.50.150">
    <property type="entry name" value="Vaccinia Virus protein VP39"/>
    <property type="match status" value="1"/>
</dbReference>
<feature type="compositionally biased region" description="Low complexity" evidence="1">
    <location>
        <begin position="218"/>
        <end position="232"/>
    </location>
</feature>
<protein>
    <submittedName>
        <fullName evidence="3">Phosphatidyl-N-methylethanolamine N-methyltransferase</fullName>
        <ecNumber evidence="3">2.1.1.71</ecNumber>
    </submittedName>
</protein>
<proteinExistence type="predicted"/>
<dbReference type="SUPFAM" id="SSF53335">
    <property type="entry name" value="S-adenosyl-L-methionine-dependent methyltransferases"/>
    <property type="match status" value="1"/>
</dbReference>
<dbReference type="InterPro" id="IPR013216">
    <property type="entry name" value="Methyltransf_11"/>
</dbReference>
<dbReference type="CDD" id="cd02440">
    <property type="entry name" value="AdoMet_MTases"/>
    <property type="match status" value="1"/>
</dbReference>
<dbReference type="Pfam" id="PF08241">
    <property type="entry name" value="Methyltransf_11"/>
    <property type="match status" value="1"/>
</dbReference>
<reference evidence="4" key="1">
    <citation type="submission" date="2006-08" db="EMBL/GenBank/DDBJ databases">
        <title>Complete sequence of Alkalilimnicola ehrilichei MLHE-1.</title>
        <authorList>
            <person name="Copeland A."/>
            <person name="Lucas S."/>
            <person name="Lapidus A."/>
            <person name="Barry K."/>
            <person name="Detter J.C."/>
            <person name="Glavina del Rio T."/>
            <person name="Hammon N."/>
            <person name="Israni S."/>
            <person name="Dalin E."/>
            <person name="Tice H."/>
            <person name="Pitluck S."/>
            <person name="Sims D."/>
            <person name="Brettin T."/>
            <person name="Bruce D."/>
            <person name="Han C."/>
            <person name="Tapia R."/>
            <person name="Gilna P."/>
            <person name="Schmutz J."/>
            <person name="Larimer F."/>
            <person name="Land M."/>
            <person name="Hauser L."/>
            <person name="Kyrpides N."/>
            <person name="Mikhailova N."/>
            <person name="Oremland R.S."/>
            <person name="Hoeft S.E."/>
            <person name="Switzer-Blum J."/>
            <person name="Kulp T."/>
            <person name="King G."/>
            <person name="Tabita R."/>
            <person name="Witte B."/>
            <person name="Santini J.M."/>
            <person name="Basu P."/>
            <person name="Hollibaugh J.T."/>
            <person name="Xie G."/>
            <person name="Stolz J.F."/>
            <person name="Richardson P."/>
        </authorList>
    </citation>
    <scope>NUCLEOTIDE SEQUENCE [LARGE SCALE GENOMIC DNA]</scope>
    <source>
        <strain evidence="4">ATCC BAA-1101 / DSM 17681 / MLHE-1</strain>
    </source>
</reference>
<name>Q0ABE1_ALKEH</name>
<dbReference type="PANTHER" id="PTHR43591">
    <property type="entry name" value="METHYLTRANSFERASE"/>
    <property type="match status" value="1"/>
</dbReference>
<dbReference type="PANTHER" id="PTHR43591:SF24">
    <property type="entry name" value="2-METHOXY-6-POLYPRENYL-1,4-BENZOQUINOL METHYLASE, MITOCHONDRIAL"/>
    <property type="match status" value="1"/>
</dbReference>
<dbReference type="AlphaFoldDB" id="Q0ABE1"/>
<gene>
    <name evidence="3" type="ordered locus">Mlg_0492</name>
</gene>
<dbReference type="EC" id="2.1.1.71" evidence="3"/>
<feature type="domain" description="Methyltransferase type 11" evidence="2">
    <location>
        <begin position="45"/>
        <end position="140"/>
    </location>
</feature>
<feature type="region of interest" description="Disordered" evidence="1">
    <location>
        <begin position="204"/>
        <end position="232"/>
    </location>
</feature>
<dbReference type="KEGG" id="aeh:Mlg_0492"/>
<dbReference type="eggNOG" id="COG2226">
    <property type="taxonomic scope" value="Bacteria"/>
</dbReference>
<accession>Q0ABE1</accession>
<dbReference type="OrthoDB" id="323463at2"/>
<dbReference type="HOGENOM" id="CLU_037990_7_0_6"/>
<dbReference type="EMBL" id="CP000453">
    <property type="protein sequence ID" value="ABI55846.1"/>
    <property type="molecule type" value="Genomic_DNA"/>
</dbReference>
<keyword evidence="4" id="KW-1185">Reference proteome</keyword>
<organism evidence="3 4">
    <name type="scientific">Alkalilimnicola ehrlichii (strain ATCC BAA-1101 / DSM 17681 / MLHE-1)</name>
    <dbReference type="NCBI Taxonomy" id="187272"/>
    <lineage>
        <taxon>Bacteria</taxon>
        <taxon>Pseudomonadati</taxon>
        <taxon>Pseudomonadota</taxon>
        <taxon>Gammaproteobacteria</taxon>
        <taxon>Chromatiales</taxon>
        <taxon>Ectothiorhodospiraceae</taxon>
        <taxon>Alkalilimnicola</taxon>
    </lineage>
</organism>
<keyword evidence="3" id="KW-0489">Methyltransferase</keyword>
<dbReference type="RefSeq" id="WP_011628241.1">
    <property type="nucleotide sequence ID" value="NC_008340.1"/>
</dbReference>
<evidence type="ECO:0000313" key="3">
    <source>
        <dbReference type="EMBL" id="ABI55846.1"/>
    </source>
</evidence>
<keyword evidence="3" id="KW-0808">Transferase</keyword>
<evidence type="ECO:0000256" key="1">
    <source>
        <dbReference type="SAM" id="MobiDB-lite"/>
    </source>
</evidence>
<dbReference type="GO" id="GO:0000773">
    <property type="term" value="F:phosphatidyl-N-methylethanolamine N-methyltransferase activity"/>
    <property type="evidence" value="ECO:0007669"/>
    <property type="project" value="UniProtKB-EC"/>
</dbReference>
<evidence type="ECO:0000313" key="4">
    <source>
        <dbReference type="Proteomes" id="UP000001962"/>
    </source>
</evidence>
<evidence type="ECO:0000259" key="2">
    <source>
        <dbReference type="Pfam" id="PF08241"/>
    </source>
</evidence>
<feature type="compositionally biased region" description="Basic and acidic residues" evidence="1">
    <location>
        <begin position="204"/>
        <end position="217"/>
    </location>
</feature>
<dbReference type="Proteomes" id="UP000001962">
    <property type="component" value="Chromosome"/>
</dbReference>
<sequence length="232" mass="25994">MDVSSIKSAYKRYARHYDRFFGPIFNPGRKLAVEIANPSPEQRILEVGVGTGLSLPYYRQDARVVGIDISTDMLDIARQRVAEEELGQVEDLLEMDAEDLKFEDDSFDCVVAMYVASVVPNPDRLIAEMRRVCRPGGDILVINHFASRNPLLRGLERGLRPLSRLLGFRPDMDLDVLPDTPDFPQLAVRPTNLGGYWKLVHYRNGDPDDSEQPRAETAEAAEPAEPAQAAAR</sequence>
<dbReference type="InterPro" id="IPR029063">
    <property type="entry name" value="SAM-dependent_MTases_sf"/>
</dbReference>